<dbReference type="KEGG" id="oar:OA238_c01990"/>
<gene>
    <name evidence="1" type="ORF">OA238_c01990</name>
</gene>
<organism evidence="1 2">
    <name type="scientific">Octadecabacter arcticus 238</name>
    <dbReference type="NCBI Taxonomy" id="391616"/>
    <lineage>
        <taxon>Bacteria</taxon>
        <taxon>Pseudomonadati</taxon>
        <taxon>Pseudomonadota</taxon>
        <taxon>Alphaproteobacteria</taxon>
        <taxon>Rhodobacterales</taxon>
        <taxon>Roseobacteraceae</taxon>
        <taxon>Octadecabacter</taxon>
    </lineage>
</organism>
<dbReference type="RefSeq" id="WP_015493709.1">
    <property type="nucleotide sequence ID" value="NC_020908.1"/>
</dbReference>
<protein>
    <submittedName>
        <fullName evidence="1">Uncharacterized protein</fullName>
    </submittedName>
</protein>
<dbReference type="HOGENOM" id="CLU_169641_0_0_5"/>
<dbReference type="OrthoDB" id="7658488at2"/>
<evidence type="ECO:0000313" key="1">
    <source>
        <dbReference type="EMBL" id="AGI70468.1"/>
    </source>
</evidence>
<dbReference type="eggNOG" id="ENOG5032T1W">
    <property type="taxonomic scope" value="Bacteria"/>
</dbReference>
<proteinExistence type="predicted"/>
<dbReference type="Proteomes" id="UP000004688">
    <property type="component" value="Chromosome"/>
</dbReference>
<evidence type="ECO:0000313" key="2">
    <source>
        <dbReference type="Proteomes" id="UP000004688"/>
    </source>
</evidence>
<dbReference type="AlphaFoldDB" id="M9RFH0"/>
<dbReference type="EMBL" id="CP003742">
    <property type="protein sequence ID" value="AGI70468.1"/>
    <property type="molecule type" value="Genomic_DNA"/>
</dbReference>
<name>M9RFH0_9RHOB</name>
<dbReference type="STRING" id="391616.OA238_c01990"/>
<sequence>MIESLPQSIRNELHAAQSKAAAKKSRLRIMVNGESYRIERMTGSGFALNMDDAPKLRGLVDIYDGGRHVSQCLIIAAAQDGEQMVYDFKRNTAAGDGAPLDFERLENAPIALLGR</sequence>
<keyword evidence="2" id="KW-1185">Reference proteome</keyword>
<reference evidence="1 2" key="1">
    <citation type="journal article" date="2013" name="PLoS ONE">
        <title>Poles Apart: Arctic and Antarctic Octadecabacter strains Share High Genome Plasticity and a New Type of Xanthorhodopsin.</title>
        <authorList>
            <person name="Vollmers J."/>
            <person name="Voget S."/>
            <person name="Dietrich S."/>
            <person name="Gollnow K."/>
            <person name="Smits M."/>
            <person name="Meyer K."/>
            <person name="Brinkhoff T."/>
            <person name="Simon M."/>
            <person name="Daniel R."/>
        </authorList>
    </citation>
    <scope>NUCLEOTIDE SEQUENCE [LARGE SCALE GENOMIC DNA]</scope>
    <source>
        <strain evidence="1 2">238</strain>
    </source>
</reference>
<accession>M9RFH0</accession>